<proteinExistence type="predicted"/>
<organism evidence="1 2">
    <name type="scientific">Habropoda laboriosa</name>
    <dbReference type="NCBI Taxonomy" id="597456"/>
    <lineage>
        <taxon>Eukaryota</taxon>
        <taxon>Metazoa</taxon>
        <taxon>Ecdysozoa</taxon>
        <taxon>Arthropoda</taxon>
        <taxon>Hexapoda</taxon>
        <taxon>Insecta</taxon>
        <taxon>Pterygota</taxon>
        <taxon>Neoptera</taxon>
        <taxon>Endopterygota</taxon>
        <taxon>Hymenoptera</taxon>
        <taxon>Apocrita</taxon>
        <taxon>Aculeata</taxon>
        <taxon>Apoidea</taxon>
        <taxon>Anthophila</taxon>
        <taxon>Apidae</taxon>
        <taxon>Habropoda</taxon>
    </lineage>
</organism>
<name>A0A0L7R4A7_9HYME</name>
<dbReference type="PANTHER" id="PTHR21053:SF2">
    <property type="entry name" value="TRANSCRIPTION ELONGATION FACTOR, MITOCHONDRIAL"/>
    <property type="match status" value="1"/>
</dbReference>
<dbReference type="PANTHER" id="PTHR21053">
    <property type="entry name" value="TRANSCRIPTION ELONGATION FACTOR, MITOCHONDRIAL"/>
    <property type="match status" value="1"/>
</dbReference>
<accession>A0A0L7R4A7</accession>
<dbReference type="GO" id="GO:0042645">
    <property type="term" value="C:mitochondrial nucleoid"/>
    <property type="evidence" value="ECO:0007669"/>
    <property type="project" value="TreeGrafter"/>
</dbReference>
<keyword evidence="2" id="KW-1185">Reference proteome</keyword>
<protein>
    <submittedName>
        <fullName evidence="1">Uncharacterized protein</fullName>
    </submittedName>
</protein>
<gene>
    <name evidence="1" type="ORF">WH47_10145</name>
</gene>
<dbReference type="AlphaFoldDB" id="A0A0L7R4A7"/>
<dbReference type="EMBL" id="KQ414657">
    <property type="protein sequence ID" value="KOC65683.1"/>
    <property type="molecule type" value="Genomic_DNA"/>
</dbReference>
<dbReference type="InterPro" id="IPR039150">
    <property type="entry name" value="TEFM"/>
</dbReference>
<sequence length="262" mass="30248">MIENNEILFAENEHQILKIVNESNLKQLTNYIEQSYAQTIILHRITNGSYKSLTQFCILFQIPNEIMGLHIGPTAICWALVTSDFKVLHLGCHIWNDNHKKFSSYDLIHLASSVAHMLPLSSSHVIEEIPVLKRVPQSTYYIPQQLTTAIMSSIIIMNNSKNDDSSGLKYNLYVLKPQTSAHFFNLVVGKEVVASKYIIQRIFDQSNIDNKQFQYIHISDELREYFLMEMPEQQEQLGWSLLKALTCTHLLKSFMARQKKNA</sequence>
<dbReference type="GO" id="GO:0030337">
    <property type="term" value="F:DNA polymerase processivity factor activity"/>
    <property type="evidence" value="ECO:0007669"/>
    <property type="project" value="TreeGrafter"/>
</dbReference>
<evidence type="ECO:0000313" key="1">
    <source>
        <dbReference type="EMBL" id="KOC65683.1"/>
    </source>
</evidence>
<dbReference type="GO" id="GO:0006392">
    <property type="term" value="P:transcription elongation by mitochondrial RNA polymerase"/>
    <property type="evidence" value="ECO:0007669"/>
    <property type="project" value="InterPro"/>
</dbReference>
<dbReference type="OrthoDB" id="5949570at2759"/>
<dbReference type="Proteomes" id="UP000053825">
    <property type="component" value="Unassembled WGS sequence"/>
</dbReference>
<evidence type="ECO:0000313" key="2">
    <source>
        <dbReference type="Proteomes" id="UP000053825"/>
    </source>
</evidence>
<reference evidence="1 2" key="1">
    <citation type="submission" date="2015-07" db="EMBL/GenBank/DDBJ databases">
        <title>The genome of Habropoda laboriosa.</title>
        <authorList>
            <person name="Pan H."/>
            <person name="Kapheim K."/>
        </authorList>
    </citation>
    <scope>NUCLEOTIDE SEQUENCE [LARGE SCALE GENOMIC DNA]</scope>
    <source>
        <strain evidence="1">0110345459</strain>
    </source>
</reference>